<evidence type="ECO:0000313" key="5">
    <source>
        <dbReference type="Proteomes" id="UP000789595"/>
    </source>
</evidence>
<protein>
    <recommendedName>
        <fullName evidence="3">Protein kinase domain-containing protein</fullName>
    </recommendedName>
</protein>
<evidence type="ECO:0000256" key="1">
    <source>
        <dbReference type="SAM" id="MobiDB-lite"/>
    </source>
</evidence>
<comment type="caution">
    <text evidence="4">The sequence shown here is derived from an EMBL/GenBank/DDBJ whole genome shotgun (WGS) entry which is preliminary data.</text>
</comment>
<dbReference type="PANTHER" id="PTHR44329">
    <property type="entry name" value="SERINE/THREONINE-PROTEIN KINASE TNNI3K-RELATED"/>
    <property type="match status" value="1"/>
</dbReference>
<dbReference type="Proteomes" id="UP000789595">
    <property type="component" value="Unassembled WGS sequence"/>
</dbReference>
<dbReference type="PRINTS" id="PR00109">
    <property type="entry name" value="TYRKINASE"/>
</dbReference>
<evidence type="ECO:0000256" key="2">
    <source>
        <dbReference type="SAM" id="SignalP"/>
    </source>
</evidence>
<dbReference type="AlphaFoldDB" id="A0A8J2X5K3"/>
<dbReference type="InterPro" id="IPR051681">
    <property type="entry name" value="Ser/Thr_Kinases-Pseudokinases"/>
</dbReference>
<gene>
    <name evidence="4" type="ORF">PECAL_5P07760</name>
</gene>
<feature type="signal peptide" evidence="2">
    <location>
        <begin position="1"/>
        <end position="18"/>
    </location>
</feature>
<organism evidence="4 5">
    <name type="scientific">Pelagomonas calceolata</name>
    <dbReference type="NCBI Taxonomy" id="35677"/>
    <lineage>
        <taxon>Eukaryota</taxon>
        <taxon>Sar</taxon>
        <taxon>Stramenopiles</taxon>
        <taxon>Ochrophyta</taxon>
        <taxon>Pelagophyceae</taxon>
        <taxon>Pelagomonadales</taxon>
        <taxon>Pelagomonadaceae</taxon>
        <taxon>Pelagomonas</taxon>
    </lineage>
</organism>
<dbReference type="EMBL" id="CAKKNE010000005">
    <property type="protein sequence ID" value="CAH0376211.1"/>
    <property type="molecule type" value="Genomic_DNA"/>
</dbReference>
<feature type="compositionally biased region" description="Low complexity" evidence="1">
    <location>
        <begin position="359"/>
        <end position="376"/>
    </location>
</feature>
<dbReference type="InterPro" id="IPR001245">
    <property type="entry name" value="Ser-Thr/Tyr_kinase_cat_dom"/>
</dbReference>
<dbReference type="SUPFAM" id="SSF56112">
    <property type="entry name" value="Protein kinase-like (PK-like)"/>
    <property type="match status" value="1"/>
</dbReference>
<dbReference type="Gene3D" id="1.10.510.10">
    <property type="entry name" value="Transferase(Phosphotransferase) domain 1"/>
    <property type="match status" value="1"/>
</dbReference>
<accession>A0A8J2X5K3</accession>
<feature type="region of interest" description="Disordered" evidence="1">
    <location>
        <begin position="338"/>
        <end position="382"/>
    </location>
</feature>
<evidence type="ECO:0000259" key="3">
    <source>
        <dbReference type="PROSITE" id="PS50011"/>
    </source>
</evidence>
<dbReference type="PROSITE" id="PS00108">
    <property type="entry name" value="PROTEIN_KINASE_ST"/>
    <property type="match status" value="1"/>
</dbReference>
<evidence type="ECO:0000313" key="4">
    <source>
        <dbReference type="EMBL" id="CAH0376211.1"/>
    </source>
</evidence>
<dbReference type="GO" id="GO:0005524">
    <property type="term" value="F:ATP binding"/>
    <property type="evidence" value="ECO:0007669"/>
    <property type="project" value="InterPro"/>
</dbReference>
<feature type="domain" description="Protein kinase" evidence="3">
    <location>
        <begin position="764"/>
        <end position="1029"/>
    </location>
</feature>
<sequence length="1062" mass="112934">MASLRRLLVLVLLGTARAAAGDACNEDGSSAAYTETITTQQGVEKRTITSTGCPNHESYCTGKPGPAPTCDEEGLKGSGTEAVEQDLSVDIPANPILKSSYEPGELDCSMGAIAYALNGIGFYSGAVGYDADGNCPQLDVADPEAEWISFDCCTGHSDYDAAYHYHFPPSCLLAQANKAAPISDGHSAQVGWAEDGFPIYGPLGPGGVEIRNCGTSGAHSTYCQDECGGYEGELPGVDNYKYRYYITGKVGDLNTLPSTPMPDSEELYYPYTIRCYRGCTMSSGISDFKSCIDGVGVTDGFTSAHTATALDGYTTPVAVQCWDDKTYADYGFTEAVITPAADPTPRPTPAPVPAPTPRPTLAGALAGGTESSAEASGGSGGGGGGDDVMVAGAAAAGAALLLAAAAAFVFYRRSSKGSSTKQRARGGGDLEEGDDRSAIAFARHEETSRVTQRGMMLASALLSVGSSLPLVGRLCEAAQSCLGSAEEFSEKADDVLVAAKRVVDVLNVVQMMARNADKLAEGRELVEQAMRELVDLVVEFDGAVRKFGKKGWLQRAFKMQSHVKSLGRLDRRIVAQLQTFRDIYRLSVDHLMMERTYRIEASVGQLVAERVRATGESEAQAAASLSADPAAVARVAADGRVAAAELSSELQEFRLEVKEGLGNLDKKMQQMLAGLHGDKAELAGIAKAVNAAAARDAELMKAVEAGAARDEQILAAVEAGAQRDAGLRQQIRGLGDSLRRKTKKESARQYKDAQLERYEVQVDDVSEAPIATGGFGSVHTAWYAEEEVCLKKISIAGLTHARRAKVVRSFKMELSIMCHLRSPRIVSVLGAVTTDGRWLGLVMEYCAGGSLRAALDDESGVVTGALQRTWSADVAFGMAFLYAQGVEHRDLKALNVLLTSDLRGKVTDFGLSRCDELKTALTTQATAAAGGAAGTPAFMAPELLEDNIFTEKSDVYSYAIVLWEIWDRGLPWHGLQPVQITRKVVDKRQRPPVPAGMPAELRELMLRAWAPDPADRPDFAEISSRLKAFSPRTRAAARPPASSAQNSTRSLANPRSWLGGAS</sequence>
<dbReference type="PANTHER" id="PTHR44329:SF289">
    <property type="entry name" value="SERINE_THREONINE-PROTEIN KINASE VIK"/>
    <property type="match status" value="1"/>
</dbReference>
<dbReference type="Pfam" id="PF07714">
    <property type="entry name" value="PK_Tyr_Ser-Thr"/>
    <property type="match status" value="1"/>
</dbReference>
<proteinExistence type="predicted"/>
<name>A0A8J2X5K3_9STRA</name>
<dbReference type="InterPro" id="IPR008271">
    <property type="entry name" value="Ser/Thr_kinase_AS"/>
</dbReference>
<feature type="compositionally biased region" description="Pro residues" evidence="1">
    <location>
        <begin position="342"/>
        <end position="358"/>
    </location>
</feature>
<feature type="compositionally biased region" description="Low complexity" evidence="1">
    <location>
        <begin position="1030"/>
        <end position="1044"/>
    </location>
</feature>
<keyword evidence="2" id="KW-0732">Signal</keyword>
<dbReference type="InterPro" id="IPR000719">
    <property type="entry name" value="Prot_kinase_dom"/>
</dbReference>
<dbReference type="InterPro" id="IPR011009">
    <property type="entry name" value="Kinase-like_dom_sf"/>
</dbReference>
<dbReference type="GO" id="GO:0004674">
    <property type="term" value="F:protein serine/threonine kinase activity"/>
    <property type="evidence" value="ECO:0007669"/>
    <property type="project" value="TreeGrafter"/>
</dbReference>
<reference evidence="4" key="1">
    <citation type="submission" date="2021-11" db="EMBL/GenBank/DDBJ databases">
        <authorList>
            <consortium name="Genoscope - CEA"/>
            <person name="William W."/>
        </authorList>
    </citation>
    <scope>NUCLEOTIDE SEQUENCE</scope>
</reference>
<dbReference type="PROSITE" id="PS50011">
    <property type="entry name" value="PROTEIN_KINASE_DOM"/>
    <property type="match status" value="1"/>
</dbReference>
<feature type="chain" id="PRO_5035279852" description="Protein kinase domain-containing protein" evidence="2">
    <location>
        <begin position="19"/>
        <end position="1062"/>
    </location>
</feature>
<dbReference type="InterPro" id="IPR025924">
    <property type="entry name" value="YHYH_dom"/>
</dbReference>
<feature type="region of interest" description="Disordered" evidence="1">
    <location>
        <begin position="1030"/>
        <end position="1062"/>
    </location>
</feature>
<keyword evidence="5" id="KW-1185">Reference proteome</keyword>
<dbReference type="SMART" id="SM00220">
    <property type="entry name" value="S_TKc"/>
    <property type="match status" value="1"/>
</dbReference>
<dbReference type="Pfam" id="PF14240">
    <property type="entry name" value="YHYH"/>
    <property type="match status" value="1"/>
</dbReference>
<dbReference type="OrthoDB" id="39098at2759"/>